<dbReference type="STRING" id="1797580.A2Z61_00860"/>
<proteinExistence type="predicted"/>
<evidence type="ECO:0000313" key="2">
    <source>
        <dbReference type="Proteomes" id="UP000186029"/>
    </source>
</evidence>
<reference evidence="1 2" key="1">
    <citation type="journal article" date="2016" name="Nat. Commun.">
        <title>Thousands of microbial genomes shed light on interconnected biogeochemical processes in an aquifer system.</title>
        <authorList>
            <person name="Anantharaman K."/>
            <person name="Brown C.T."/>
            <person name="Hug L.A."/>
            <person name="Sharon I."/>
            <person name="Castelle C.J."/>
            <person name="Probst A.J."/>
            <person name="Thomas B.C."/>
            <person name="Singh A."/>
            <person name="Wilkins M.J."/>
            <person name="Karaoz U."/>
            <person name="Brodie E.L."/>
            <person name="Williams K.H."/>
            <person name="Hubbard S.S."/>
            <person name="Banfield J.F."/>
        </authorList>
    </citation>
    <scope>NUCLEOTIDE SEQUENCE [LARGE SCALE GENOMIC DNA]</scope>
</reference>
<accession>A0A1F5EJH9</accession>
<dbReference type="Proteomes" id="UP000186029">
    <property type="component" value="Unassembled WGS sequence"/>
</dbReference>
<name>A0A1F5EJH9_9BACT</name>
<protein>
    <submittedName>
        <fullName evidence="1">Uncharacterized protein</fullName>
    </submittedName>
</protein>
<sequence length="61" mass="7230">MVPDPFFEFFDFFPFLLFLFRAAERGQGLVCILRSVKLTEVAPPSYNFYIVLMLWIKISFT</sequence>
<comment type="caution">
    <text evidence="1">The sequence shown here is derived from an EMBL/GenBank/DDBJ whole genome shotgun (WGS) entry which is preliminary data.</text>
</comment>
<dbReference type="AlphaFoldDB" id="A0A1F5EJH9"/>
<evidence type="ECO:0000313" key="1">
    <source>
        <dbReference type="EMBL" id="OGD67513.1"/>
    </source>
</evidence>
<dbReference type="EMBL" id="MFAC01000008">
    <property type="protein sequence ID" value="OGD67513.1"/>
    <property type="molecule type" value="Genomic_DNA"/>
</dbReference>
<organism evidence="1 2">
    <name type="scientific">Candidatus Campbellbacteria bacterium RIFCSPLOWO2_02_35_12</name>
    <dbReference type="NCBI Taxonomy" id="1797580"/>
    <lineage>
        <taxon>Bacteria</taxon>
        <taxon>Candidatus Campbelliibacteriota</taxon>
    </lineage>
</organism>
<gene>
    <name evidence="1" type="ORF">A2Z61_00860</name>
</gene>